<dbReference type="HOGENOM" id="CLU_2280346_0_0_1"/>
<dbReference type="EMBL" id="CM000364">
    <property type="protein sequence ID" value="EDX13342.1"/>
    <property type="molecule type" value="Genomic_DNA"/>
</dbReference>
<evidence type="ECO:0000313" key="2">
    <source>
        <dbReference type="EMBL" id="EDX13342.1"/>
    </source>
</evidence>
<feature type="compositionally biased region" description="Low complexity" evidence="1">
    <location>
        <begin position="86"/>
        <end position="95"/>
    </location>
</feature>
<dbReference type="Proteomes" id="UP000000304">
    <property type="component" value="Chromosome 3R"/>
</dbReference>
<dbReference type="AlphaFoldDB" id="B4QTN7"/>
<accession>B4QTN7</accession>
<keyword evidence="3" id="KW-1185">Reference proteome</keyword>
<evidence type="ECO:0000256" key="1">
    <source>
        <dbReference type="SAM" id="MobiDB-lite"/>
    </source>
</evidence>
<sequence>MRMLKTKLIGQVSELAGQVVCRILSLGFSKKLRKTEEEVVHGRIRGWDPYPAKVKQARLESGSERDSPAISSLAPLRVFPPPTPSPSKTSRPSLSAQAWPIQ</sequence>
<evidence type="ECO:0000313" key="3">
    <source>
        <dbReference type="Proteomes" id="UP000000304"/>
    </source>
</evidence>
<protein>
    <submittedName>
        <fullName evidence="2">GD20648</fullName>
    </submittedName>
</protein>
<feature type="region of interest" description="Disordered" evidence="1">
    <location>
        <begin position="56"/>
        <end position="102"/>
    </location>
</feature>
<organism evidence="2 3">
    <name type="scientific">Drosophila simulans</name>
    <name type="common">Fruit fly</name>
    <dbReference type="NCBI Taxonomy" id="7240"/>
    <lineage>
        <taxon>Eukaryota</taxon>
        <taxon>Metazoa</taxon>
        <taxon>Ecdysozoa</taxon>
        <taxon>Arthropoda</taxon>
        <taxon>Hexapoda</taxon>
        <taxon>Insecta</taxon>
        <taxon>Pterygota</taxon>
        <taxon>Neoptera</taxon>
        <taxon>Endopterygota</taxon>
        <taxon>Diptera</taxon>
        <taxon>Brachycera</taxon>
        <taxon>Muscomorpha</taxon>
        <taxon>Ephydroidea</taxon>
        <taxon>Drosophilidae</taxon>
        <taxon>Drosophila</taxon>
        <taxon>Sophophora</taxon>
    </lineage>
</organism>
<gene>
    <name evidence="2" type="primary">Dsim\GD20648</name>
    <name evidence="2" type="ORF">Dsim_GD20648</name>
</gene>
<name>B4QTN7_DROSI</name>
<proteinExistence type="predicted"/>
<feature type="compositionally biased region" description="Basic and acidic residues" evidence="1">
    <location>
        <begin position="57"/>
        <end position="67"/>
    </location>
</feature>
<reference evidence="2 3" key="1">
    <citation type="journal article" date="2007" name="Nature">
        <title>Evolution of genes and genomes on the Drosophila phylogeny.</title>
        <authorList>
            <consortium name="Drosophila 12 Genomes Consortium"/>
            <person name="Clark A.G."/>
            <person name="Eisen M.B."/>
            <person name="Smith D.R."/>
            <person name="Bergman C.M."/>
            <person name="Oliver B."/>
            <person name="Markow T.A."/>
            <person name="Kaufman T.C."/>
            <person name="Kellis M."/>
            <person name="Gelbart W."/>
            <person name="Iyer V.N."/>
            <person name="Pollard D.A."/>
            <person name="Sackton T.B."/>
            <person name="Larracuente A.M."/>
            <person name="Singh N.D."/>
            <person name="Abad J.P."/>
            <person name="Abt D.N."/>
            <person name="Adryan B."/>
            <person name="Aguade M."/>
            <person name="Akashi H."/>
            <person name="Anderson W.W."/>
            <person name="Aquadro C.F."/>
            <person name="Ardell D.H."/>
            <person name="Arguello R."/>
            <person name="Artieri C.G."/>
            <person name="Barbash D.A."/>
            <person name="Barker D."/>
            <person name="Barsanti P."/>
            <person name="Batterham P."/>
            <person name="Batzoglou S."/>
            <person name="Begun D."/>
            <person name="Bhutkar A."/>
            <person name="Blanco E."/>
            <person name="Bosak S.A."/>
            <person name="Bradley R.K."/>
            <person name="Brand A.D."/>
            <person name="Brent M.R."/>
            <person name="Brooks A.N."/>
            <person name="Brown R.H."/>
            <person name="Butlin R.K."/>
            <person name="Caggese C."/>
            <person name="Calvi B.R."/>
            <person name="Bernardo de Carvalho A."/>
            <person name="Caspi A."/>
            <person name="Castrezana S."/>
            <person name="Celniker S.E."/>
            <person name="Chang J.L."/>
            <person name="Chapple C."/>
            <person name="Chatterji S."/>
            <person name="Chinwalla A."/>
            <person name="Civetta A."/>
            <person name="Clifton S.W."/>
            <person name="Comeron J.M."/>
            <person name="Costello J.C."/>
            <person name="Coyne J.A."/>
            <person name="Daub J."/>
            <person name="David R.G."/>
            <person name="Delcher A.L."/>
            <person name="Delehaunty K."/>
            <person name="Do C.B."/>
            <person name="Ebling H."/>
            <person name="Edwards K."/>
            <person name="Eickbush T."/>
            <person name="Evans J.D."/>
            <person name="Filipski A."/>
            <person name="Findeiss S."/>
            <person name="Freyhult E."/>
            <person name="Fulton L."/>
            <person name="Fulton R."/>
            <person name="Garcia A.C."/>
            <person name="Gardiner A."/>
            <person name="Garfield D.A."/>
            <person name="Garvin B.E."/>
            <person name="Gibson G."/>
            <person name="Gilbert D."/>
            <person name="Gnerre S."/>
            <person name="Godfrey J."/>
            <person name="Good R."/>
            <person name="Gotea V."/>
            <person name="Gravely B."/>
            <person name="Greenberg A.J."/>
            <person name="Griffiths-Jones S."/>
            <person name="Gross S."/>
            <person name="Guigo R."/>
            <person name="Gustafson E.A."/>
            <person name="Haerty W."/>
            <person name="Hahn M.W."/>
            <person name="Halligan D.L."/>
            <person name="Halpern A.L."/>
            <person name="Halter G.M."/>
            <person name="Han M.V."/>
            <person name="Heger A."/>
            <person name="Hillier L."/>
            <person name="Hinrichs A.S."/>
            <person name="Holmes I."/>
            <person name="Hoskins R.A."/>
            <person name="Hubisz M.J."/>
            <person name="Hultmark D."/>
            <person name="Huntley M.A."/>
            <person name="Jaffe D.B."/>
            <person name="Jagadeeshan S."/>
            <person name="Jeck W.R."/>
            <person name="Johnson J."/>
            <person name="Jones C.D."/>
            <person name="Jordan W.C."/>
            <person name="Karpen G.H."/>
            <person name="Kataoka E."/>
            <person name="Keightley P.D."/>
            <person name="Kheradpour P."/>
            <person name="Kirkness E.F."/>
            <person name="Koerich L.B."/>
            <person name="Kristiansen K."/>
            <person name="Kudrna D."/>
            <person name="Kulathinal R.J."/>
            <person name="Kumar S."/>
            <person name="Kwok R."/>
            <person name="Lander E."/>
            <person name="Langley C.H."/>
            <person name="Lapoint R."/>
            <person name="Lazzaro B.P."/>
            <person name="Lee S.J."/>
            <person name="Levesque L."/>
            <person name="Li R."/>
            <person name="Lin C.F."/>
            <person name="Lin M.F."/>
            <person name="Lindblad-Toh K."/>
            <person name="Llopart A."/>
            <person name="Long M."/>
            <person name="Low L."/>
            <person name="Lozovsky E."/>
            <person name="Lu J."/>
            <person name="Luo M."/>
            <person name="Machado C.A."/>
            <person name="Makalowski W."/>
            <person name="Marzo M."/>
            <person name="Matsuda M."/>
            <person name="Matzkin L."/>
            <person name="McAllister B."/>
            <person name="McBride C.S."/>
            <person name="McKernan B."/>
            <person name="McKernan K."/>
            <person name="Mendez-Lago M."/>
            <person name="Minx P."/>
            <person name="Mollenhauer M.U."/>
            <person name="Montooth K."/>
            <person name="Mount S.M."/>
            <person name="Mu X."/>
            <person name="Myers E."/>
            <person name="Negre B."/>
            <person name="Newfeld S."/>
            <person name="Nielsen R."/>
            <person name="Noor M.A."/>
            <person name="O'Grady P."/>
            <person name="Pachter L."/>
            <person name="Papaceit M."/>
            <person name="Parisi M.J."/>
            <person name="Parisi M."/>
            <person name="Parts L."/>
            <person name="Pedersen J.S."/>
            <person name="Pesole G."/>
            <person name="Phillippy A.M."/>
            <person name="Ponting C.P."/>
            <person name="Pop M."/>
            <person name="Porcelli D."/>
            <person name="Powell J.R."/>
            <person name="Prohaska S."/>
            <person name="Pruitt K."/>
            <person name="Puig M."/>
            <person name="Quesneville H."/>
            <person name="Ram K.R."/>
            <person name="Rand D."/>
            <person name="Rasmussen M.D."/>
            <person name="Reed L.K."/>
            <person name="Reenan R."/>
            <person name="Reily A."/>
            <person name="Remington K.A."/>
            <person name="Rieger T.T."/>
            <person name="Ritchie M.G."/>
            <person name="Robin C."/>
            <person name="Rogers Y.H."/>
            <person name="Rohde C."/>
            <person name="Rozas J."/>
            <person name="Rubenfield M.J."/>
            <person name="Ruiz A."/>
            <person name="Russo S."/>
            <person name="Salzberg S.L."/>
            <person name="Sanchez-Gracia A."/>
            <person name="Saranga D.J."/>
            <person name="Sato H."/>
            <person name="Schaeffer S.W."/>
            <person name="Schatz M.C."/>
            <person name="Schlenke T."/>
            <person name="Schwartz R."/>
            <person name="Segarra C."/>
            <person name="Singh R.S."/>
            <person name="Sirot L."/>
            <person name="Sirota M."/>
            <person name="Sisneros N.B."/>
            <person name="Smith C.D."/>
            <person name="Smith T.F."/>
            <person name="Spieth J."/>
            <person name="Stage D.E."/>
            <person name="Stark A."/>
            <person name="Stephan W."/>
            <person name="Strausberg R.L."/>
            <person name="Strempel S."/>
            <person name="Sturgill D."/>
            <person name="Sutton G."/>
            <person name="Sutton G.G."/>
            <person name="Tao W."/>
            <person name="Teichmann S."/>
            <person name="Tobari Y.N."/>
            <person name="Tomimura Y."/>
            <person name="Tsolas J.M."/>
            <person name="Valente V.L."/>
            <person name="Venter E."/>
            <person name="Venter J.C."/>
            <person name="Vicario S."/>
            <person name="Vieira F.G."/>
            <person name="Vilella A.J."/>
            <person name="Villasante A."/>
            <person name="Walenz B."/>
            <person name="Wang J."/>
            <person name="Wasserman M."/>
            <person name="Watts T."/>
            <person name="Wilson D."/>
            <person name="Wilson R.K."/>
            <person name="Wing R.A."/>
            <person name="Wolfner M.F."/>
            <person name="Wong A."/>
            <person name="Wong G.K."/>
            <person name="Wu C.I."/>
            <person name="Wu G."/>
            <person name="Yamamoto D."/>
            <person name="Yang H.P."/>
            <person name="Yang S.P."/>
            <person name="Yorke J.A."/>
            <person name="Yoshida K."/>
            <person name="Zdobnov E."/>
            <person name="Zhang P."/>
            <person name="Zhang Y."/>
            <person name="Zimin A.V."/>
            <person name="Baldwin J."/>
            <person name="Abdouelleil A."/>
            <person name="Abdulkadir J."/>
            <person name="Abebe A."/>
            <person name="Abera B."/>
            <person name="Abreu J."/>
            <person name="Acer S.C."/>
            <person name="Aftuck L."/>
            <person name="Alexander A."/>
            <person name="An P."/>
            <person name="Anderson E."/>
            <person name="Anderson S."/>
            <person name="Arachi H."/>
            <person name="Azer M."/>
            <person name="Bachantsang P."/>
            <person name="Barry A."/>
            <person name="Bayul T."/>
            <person name="Berlin A."/>
            <person name="Bessette D."/>
            <person name="Bloom T."/>
            <person name="Blye J."/>
            <person name="Boguslavskiy L."/>
            <person name="Bonnet C."/>
            <person name="Boukhgalter B."/>
            <person name="Bourzgui I."/>
            <person name="Brown A."/>
            <person name="Cahill P."/>
            <person name="Channer S."/>
            <person name="Cheshatsang Y."/>
            <person name="Chuda L."/>
            <person name="Citroen M."/>
            <person name="Collymore A."/>
            <person name="Cooke P."/>
            <person name="Costello M."/>
            <person name="D'Aco K."/>
            <person name="Daza R."/>
            <person name="De Haan G."/>
            <person name="DeGray S."/>
            <person name="DeMaso C."/>
            <person name="Dhargay N."/>
            <person name="Dooley K."/>
            <person name="Dooley E."/>
            <person name="Doricent M."/>
            <person name="Dorje P."/>
            <person name="Dorjee K."/>
            <person name="Dupes A."/>
            <person name="Elong R."/>
            <person name="Falk J."/>
            <person name="Farina A."/>
            <person name="Faro S."/>
            <person name="Ferguson D."/>
            <person name="Fisher S."/>
            <person name="Foley C.D."/>
            <person name="Franke A."/>
            <person name="Friedrich D."/>
            <person name="Gadbois L."/>
            <person name="Gearin G."/>
            <person name="Gearin C.R."/>
            <person name="Giannoukos G."/>
            <person name="Goode T."/>
            <person name="Graham J."/>
            <person name="Grandbois E."/>
            <person name="Grewal S."/>
            <person name="Gyaltsen K."/>
            <person name="Hafez N."/>
            <person name="Hagos B."/>
            <person name="Hall J."/>
            <person name="Henson C."/>
            <person name="Hollinger A."/>
            <person name="Honan T."/>
            <person name="Huard M.D."/>
            <person name="Hughes L."/>
            <person name="Hurhula B."/>
            <person name="Husby M.E."/>
            <person name="Kamat A."/>
            <person name="Kanga B."/>
            <person name="Kashin S."/>
            <person name="Khazanovich D."/>
            <person name="Kisner P."/>
            <person name="Lance K."/>
            <person name="Lara M."/>
            <person name="Lee W."/>
            <person name="Lennon N."/>
            <person name="Letendre F."/>
            <person name="LeVine R."/>
            <person name="Lipovsky A."/>
            <person name="Liu X."/>
            <person name="Liu J."/>
            <person name="Liu S."/>
            <person name="Lokyitsang T."/>
            <person name="Lokyitsang Y."/>
            <person name="Lubonja R."/>
            <person name="Lui A."/>
            <person name="MacDonald P."/>
            <person name="Magnisalis V."/>
            <person name="Maru K."/>
            <person name="Matthews C."/>
            <person name="McCusker W."/>
            <person name="McDonough S."/>
            <person name="Mehta T."/>
            <person name="Meldrim J."/>
            <person name="Meneus L."/>
            <person name="Mihai O."/>
            <person name="Mihalev A."/>
            <person name="Mihova T."/>
            <person name="Mittelman R."/>
            <person name="Mlenga V."/>
            <person name="Montmayeur A."/>
            <person name="Mulrain L."/>
            <person name="Navidi A."/>
            <person name="Naylor J."/>
            <person name="Negash T."/>
            <person name="Nguyen T."/>
            <person name="Nguyen N."/>
            <person name="Nicol R."/>
            <person name="Norbu C."/>
            <person name="Norbu N."/>
            <person name="Novod N."/>
            <person name="O'Neill B."/>
            <person name="Osman S."/>
            <person name="Markiewicz E."/>
            <person name="Oyono O.L."/>
            <person name="Patti C."/>
            <person name="Phunkhang P."/>
            <person name="Pierre F."/>
            <person name="Priest M."/>
            <person name="Raghuraman S."/>
            <person name="Rege F."/>
            <person name="Reyes R."/>
            <person name="Rise C."/>
            <person name="Rogov P."/>
            <person name="Ross K."/>
            <person name="Ryan E."/>
            <person name="Settipalli S."/>
            <person name="Shea T."/>
            <person name="Sherpa N."/>
            <person name="Shi L."/>
            <person name="Shih D."/>
            <person name="Sparrow T."/>
            <person name="Spaulding J."/>
            <person name="Stalker J."/>
            <person name="Stange-Thomann N."/>
            <person name="Stavropoulos S."/>
            <person name="Stone C."/>
            <person name="Strader C."/>
            <person name="Tesfaye S."/>
            <person name="Thomson T."/>
            <person name="Thoulutsang Y."/>
            <person name="Thoulutsang D."/>
            <person name="Topham K."/>
            <person name="Topping I."/>
            <person name="Tsamla T."/>
            <person name="Vassiliev H."/>
            <person name="Vo A."/>
            <person name="Wangchuk T."/>
            <person name="Wangdi T."/>
            <person name="Weiand M."/>
            <person name="Wilkinson J."/>
            <person name="Wilson A."/>
            <person name="Yadav S."/>
            <person name="Young G."/>
            <person name="Yu Q."/>
            <person name="Zembek L."/>
            <person name="Zhong D."/>
            <person name="Zimmer A."/>
            <person name="Zwirko Z."/>
            <person name="Jaffe D.B."/>
            <person name="Alvarez P."/>
            <person name="Brockman W."/>
            <person name="Butler J."/>
            <person name="Chin C."/>
            <person name="Gnerre S."/>
            <person name="Grabherr M."/>
            <person name="Kleber M."/>
            <person name="Mauceli E."/>
            <person name="MacCallum I."/>
        </authorList>
    </citation>
    <scope>NUCLEOTIDE SEQUENCE [LARGE SCALE GENOMIC DNA]</scope>
    <source>
        <strain evidence="3">white501</strain>
    </source>
</reference>